<feature type="transmembrane region" description="Helical" evidence="6">
    <location>
        <begin position="6"/>
        <end position="31"/>
    </location>
</feature>
<reference evidence="9" key="1">
    <citation type="submission" date="2016-10" db="EMBL/GenBank/DDBJ databases">
        <authorList>
            <person name="Varghese N."/>
            <person name="Submissions S."/>
        </authorList>
    </citation>
    <scope>NUCLEOTIDE SEQUENCE [LARGE SCALE GENOMIC DNA]</scope>
    <source>
        <strain evidence="9">KH1P1</strain>
    </source>
</reference>
<evidence type="ECO:0000256" key="4">
    <source>
        <dbReference type="ARBA" id="ARBA00022989"/>
    </source>
</evidence>
<dbReference type="GO" id="GO:0005886">
    <property type="term" value="C:plasma membrane"/>
    <property type="evidence" value="ECO:0007669"/>
    <property type="project" value="UniProtKB-SubCell"/>
</dbReference>
<dbReference type="Pfam" id="PF01895">
    <property type="entry name" value="PhoU"/>
    <property type="match status" value="2"/>
</dbReference>
<feature type="transmembrane region" description="Helical" evidence="6">
    <location>
        <begin position="88"/>
        <end position="108"/>
    </location>
</feature>
<feature type="transmembrane region" description="Helical" evidence="6">
    <location>
        <begin position="120"/>
        <end position="140"/>
    </location>
</feature>
<evidence type="ECO:0000256" key="3">
    <source>
        <dbReference type="ARBA" id="ARBA00022692"/>
    </source>
</evidence>
<accession>A0A1I0HN35</accession>
<dbReference type="InterPro" id="IPR003841">
    <property type="entry name" value="Na/Pi_transpt"/>
</dbReference>
<dbReference type="EMBL" id="FOIL01000054">
    <property type="protein sequence ID" value="SET85504.1"/>
    <property type="molecule type" value="Genomic_DNA"/>
</dbReference>
<dbReference type="OrthoDB" id="9763003at2"/>
<dbReference type="SUPFAM" id="SSF109755">
    <property type="entry name" value="PhoU-like"/>
    <property type="match status" value="1"/>
</dbReference>
<evidence type="ECO:0000259" key="7">
    <source>
        <dbReference type="Pfam" id="PF01895"/>
    </source>
</evidence>
<dbReference type="RefSeq" id="WP_083378951.1">
    <property type="nucleotide sequence ID" value="NZ_FOIL01000054.1"/>
</dbReference>
<dbReference type="GO" id="GO:0044341">
    <property type="term" value="P:sodium-dependent phosphate transport"/>
    <property type="evidence" value="ECO:0007669"/>
    <property type="project" value="InterPro"/>
</dbReference>
<dbReference type="AlphaFoldDB" id="A0A1I0HN35"/>
<keyword evidence="5 6" id="KW-0472">Membrane</keyword>
<dbReference type="Pfam" id="PF02690">
    <property type="entry name" value="Na_Pi_cotrans"/>
    <property type="match status" value="1"/>
</dbReference>
<evidence type="ECO:0000313" key="9">
    <source>
        <dbReference type="Proteomes" id="UP000199820"/>
    </source>
</evidence>
<dbReference type="NCBIfam" id="NF037997">
    <property type="entry name" value="Na_Pi_symport"/>
    <property type="match status" value="1"/>
</dbReference>
<proteinExistence type="predicted"/>
<evidence type="ECO:0000256" key="6">
    <source>
        <dbReference type="SAM" id="Phobius"/>
    </source>
</evidence>
<feature type="transmembrane region" description="Helical" evidence="6">
    <location>
        <begin position="51"/>
        <end position="76"/>
    </location>
</feature>
<evidence type="ECO:0000313" key="8">
    <source>
        <dbReference type="EMBL" id="SET85504.1"/>
    </source>
</evidence>
<keyword evidence="9" id="KW-1185">Reference proteome</keyword>
<dbReference type="Gene3D" id="1.20.58.220">
    <property type="entry name" value="Phosphate transport system protein phou homolog 2, domain 2"/>
    <property type="match status" value="1"/>
</dbReference>
<protein>
    <submittedName>
        <fullName evidence="8">Phosphate:Na+ symporter</fullName>
    </submittedName>
</protein>
<gene>
    <name evidence="8" type="ORF">SAMN04487771_105414</name>
</gene>
<keyword evidence="2" id="KW-1003">Cell membrane</keyword>
<comment type="subcellular location">
    <subcellularLocation>
        <location evidence="1">Cell membrane</location>
        <topology evidence="1">Multi-pass membrane protein</topology>
    </subcellularLocation>
</comment>
<feature type="transmembrane region" description="Helical" evidence="6">
    <location>
        <begin position="183"/>
        <end position="204"/>
    </location>
</feature>
<sequence>MTSIELLQLVGGLIGGLALFLYGMSIMSAGLQQASGGRLETLLAKITKNKIIAYLFGIGVTALVQSSSASTVMVVGLVNSGIMTLHQAVNVILGANLGTTFTAWLLSLNAISSDNLLMNLLKPATFTPFLAITGIGLLMFGKTDRQKNVSSILLGFSVLMFGMQNMSNAVAPLKDSESFVQILMSFSNPVIGFLVGLLFTMVIQSSAGTIGVLQALSLSVHVTYAIALPVVIGAEVGTCITAILSSLGAGKNGKRTALMHLYFNIIKASSAMIIFYSLNAFFHFSFLASAAGMVGIAGIHTLVNLIGTPIMLPFSGILAKLALLTIPIDAKEKEIRESEQALAILDDRFLSNPAFALEQARVSAREMAGYAKESMVAAISLMFDFDQETADKVAMLEDRVDHYDDALATYLVKINGSQLSSKDNQDLSVLLHTIGDLERISDHALNVQEIAVRMQEGRRAFSPAASDELLTYCDAVLEIVNTAVDAFVTGNRNLARSVEPLEEVIDALTIEIRQRHVNRLKTGECTVDLGIDLSDLATDLERVGDHCSNIGIDLLLDDTNEFDTHEYLEMVKKEEGPEFEILVKKFSDRYALPKTEH</sequence>
<evidence type="ECO:0000256" key="1">
    <source>
        <dbReference type="ARBA" id="ARBA00004651"/>
    </source>
</evidence>
<dbReference type="eggNOG" id="COG1283">
    <property type="taxonomic scope" value="Bacteria"/>
</dbReference>
<dbReference type="PANTHER" id="PTHR10010:SF46">
    <property type="entry name" value="SODIUM-DEPENDENT PHOSPHATE TRANSPORT PROTEIN 2B"/>
    <property type="match status" value="1"/>
</dbReference>
<dbReference type="InterPro" id="IPR026022">
    <property type="entry name" value="PhoU_dom"/>
</dbReference>
<feature type="transmembrane region" description="Helical" evidence="6">
    <location>
        <begin position="224"/>
        <end position="249"/>
    </location>
</feature>
<evidence type="ECO:0000256" key="5">
    <source>
        <dbReference type="ARBA" id="ARBA00023136"/>
    </source>
</evidence>
<feature type="domain" description="PhoU" evidence="7">
    <location>
        <begin position="365"/>
        <end position="450"/>
    </location>
</feature>
<evidence type="ECO:0000256" key="2">
    <source>
        <dbReference type="ARBA" id="ARBA00022475"/>
    </source>
</evidence>
<feature type="domain" description="PhoU" evidence="7">
    <location>
        <begin position="473"/>
        <end position="551"/>
    </location>
</feature>
<organism evidence="8 9">
    <name type="scientific">[Clostridium] aminophilum</name>
    <dbReference type="NCBI Taxonomy" id="1526"/>
    <lineage>
        <taxon>Bacteria</taxon>
        <taxon>Bacillati</taxon>
        <taxon>Bacillota</taxon>
        <taxon>Clostridia</taxon>
        <taxon>Lachnospirales</taxon>
        <taxon>Lachnospiraceae</taxon>
    </lineage>
</organism>
<feature type="transmembrane region" description="Helical" evidence="6">
    <location>
        <begin position="284"/>
        <end position="303"/>
    </location>
</feature>
<dbReference type="Proteomes" id="UP000199820">
    <property type="component" value="Unassembled WGS sequence"/>
</dbReference>
<dbReference type="InterPro" id="IPR038078">
    <property type="entry name" value="PhoU-like_sf"/>
</dbReference>
<feature type="transmembrane region" description="Helical" evidence="6">
    <location>
        <begin position="261"/>
        <end position="278"/>
    </location>
</feature>
<keyword evidence="4 6" id="KW-1133">Transmembrane helix</keyword>
<keyword evidence="3 6" id="KW-0812">Transmembrane</keyword>
<dbReference type="GO" id="GO:0005436">
    <property type="term" value="F:sodium:phosphate symporter activity"/>
    <property type="evidence" value="ECO:0007669"/>
    <property type="project" value="InterPro"/>
</dbReference>
<name>A0A1I0HN35_9FIRM</name>
<feature type="transmembrane region" description="Helical" evidence="6">
    <location>
        <begin position="152"/>
        <end position="171"/>
    </location>
</feature>
<dbReference type="PANTHER" id="PTHR10010">
    <property type="entry name" value="SOLUTE CARRIER FAMILY 34 SODIUM PHOSPHATE , MEMBER 2-RELATED"/>
    <property type="match status" value="1"/>
</dbReference>